<dbReference type="OrthoDB" id="73491at2759"/>
<reference evidence="4 5" key="1">
    <citation type="journal article" date="2018" name="Nat. Ecol. Evol.">
        <title>Shark genomes provide insights into elasmobranch evolution and the origin of vertebrates.</title>
        <authorList>
            <person name="Hara Y"/>
            <person name="Yamaguchi K"/>
            <person name="Onimaru K"/>
            <person name="Kadota M"/>
            <person name="Koyanagi M"/>
            <person name="Keeley SD"/>
            <person name="Tatsumi K"/>
            <person name="Tanaka K"/>
            <person name="Motone F"/>
            <person name="Kageyama Y"/>
            <person name="Nozu R"/>
            <person name="Adachi N"/>
            <person name="Nishimura O"/>
            <person name="Nakagawa R"/>
            <person name="Tanegashima C"/>
            <person name="Kiyatake I"/>
            <person name="Matsumoto R"/>
            <person name="Murakumo K"/>
            <person name="Nishida K"/>
            <person name="Terakita A"/>
            <person name="Kuratani S"/>
            <person name="Sato K"/>
            <person name="Hyodo S Kuraku.S."/>
        </authorList>
    </citation>
    <scope>NUCLEOTIDE SEQUENCE [LARGE SCALE GENOMIC DNA]</scope>
</reference>
<dbReference type="PANTHER" id="PTHR46370:SF1">
    <property type="entry name" value="GPALPP MOTIFS-CONTAINING PROTEIN 1"/>
    <property type="match status" value="1"/>
</dbReference>
<evidence type="ECO:0000259" key="3">
    <source>
        <dbReference type="Pfam" id="PF12572"/>
    </source>
</evidence>
<dbReference type="InterPro" id="IPR046331">
    <property type="entry name" value="GPAM1-like"/>
</dbReference>
<gene>
    <name evidence="4" type="ORF">scyTo_0013674</name>
</gene>
<evidence type="ECO:0000313" key="5">
    <source>
        <dbReference type="Proteomes" id="UP000288216"/>
    </source>
</evidence>
<feature type="compositionally biased region" description="Basic and acidic residues" evidence="2">
    <location>
        <begin position="256"/>
        <end position="291"/>
    </location>
</feature>
<name>A0A401P252_SCYTO</name>
<protein>
    <recommendedName>
        <fullName evidence="1">GPALPP motifs-containing protein 1</fullName>
    </recommendedName>
</protein>
<dbReference type="InterPro" id="IPR022226">
    <property type="entry name" value="DUF3752"/>
</dbReference>
<feature type="region of interest" description="Disordered" evidence="2">
    <location>
        <begin position="239"/>
        <end position="334"/>
    </location>
</feature>
<evidence type="ECO:0000256" key="2">
    <source>
        <dbReference type="SAM" id="MobiDB-lite"/>
    </source>
</evidence>
<sequence>MSEEKVPLIGPALPPGYRTARGQHQDSQCGRRRPSTAAFDQTVAGPALPPGFQASKSSDSSGDEEAIIHCVDEGQQNSPLELRKSTDSTIEECNGKSGDSKQLAAPHDEDDDEDDGFFGPALPPGFPKREQSPERPFIGPALPPGFSRSEKEREPAIPSSLSTACAEEDGDEEALIGPMPSTDAAESNVVADIERRANRMKEKLVSGDADDAQKQVRECWMTELPPVLQNIGLGARTFKRRANGESSDRSIWTDTPVDKEKKAQETIKAKDSPSKEPERPRLSERDKRMAKEVASYNESRRSESLLDMHSKKLKRKAEVEKDKPQERRAFDREQDLQVHRFDEAQKKALIKKSKELNTRFSHGKSNMFL</sequence>
<evidence type="ECO:0000313" key="4">
    <source>
        <dbReference type="EMBL" id="GCB67214.1"/>
    </source>
</evidence>
<dbReference type="AlphaFoldDB" id="A0A401P252"/>
<dbReference type="EMBL" id="BFAA01007085">
    <property type="protein sequence ID" value="GCB67214.1"/>
    <property type="molecule type" value="Genomic_DNA"/>
</dbReference>
<dbReference type="Proteomes" id="UP000288216">
    <property type="component" value="Unassembled WGS sequence"/>
</dbReference>
<feature type="domain" description="DUF3752" evidence="3">
    <location>
        <begin position="233"/>
        <end position="361"/>
    </location>
</feature>
<dbReference type="OMA" id="WMTSVPK"/>
<comment type="caution">
    <text evidence="4">The sequence shown here is derived from an EMBL/GenBank/DDBJ whole genome shotgun (WGS) entry which is preliminary data.</text>
</comment>
<organism evidence="4 5">
    <name type="scientific">Scyliorhinus torazame</name>
    <name type="common">Cloudy catshark</name>
    <name type="synonym">Catulus torazame</name>
    <dbReference type="NCBI Taxonomy" id="75743"/>
    <lineage>
        <taxon>Eukaryota</taxon>
        <taxon>Metazoa</taxon>
        <taxon>Chordata</taxon>
        <taxon>Craniata</taxon>
        <taxon>Vertebrata</taxon>
        <taxon>Chondrichthyes</taxon>
        <taxon>Elasmobranchii</taxon>
        <taxon>Galeomorphii</taxon>
        <taxon>Galeoidea</taxon>
        <taxon>Carcharhiniformes</taxon>
        <taxon>Scyliorhinidae</taxon>
        <taxon>Scyliorhinus</taxon>
    </lineage>
</organism>
<dbReference type="PANTHER" id="PTHR46370">
    <property type="entry name" value="GPALPP MOTIFS-CONTAINING PROTEIN 1"/>
    <property type="match status" value="1"/>
</dbReference>
<feature type="region of interest" description="Disordered" evidence="2">
    <location>
        <begin position="1"/>
        <end position="187"/>
    </location>
</feature>
<proteinExistence type="predicted"/>
<evidence type="ECO:0000256" key="1">
    <source>
        <dbReference type="ARBA" id="ARBA00023489"/>
    </source>
</evidence>
<dbReference type="Pfam" id="PF12572">
    <property type="entry name" value="DUF3752"/>
    <property type="match status" value="1"/>
</dbReference>
<keyword evidence="5" id="KW-1185">Reference proteome</keyword>
<accession>A0A401P252</accession>
<dbReference type="STRING" id="75743.A0A401P252"/>
<feature type="compositionally biased region" description="Basic and acidic residues" evidence="2">
    <location>
        <begin position="298"/>
        <end position="334"/>
    </location>
</feature>